<feature type="domain" description="Chlorhexidine efflux transporter" evidence="2">
    <location>
        <begin position="2"/>
        <end position="63"/>
    </location>
</feature>
<evidence type="ECO:0000313" key="4">
    <source>
        <dbReference type="Proteomes" id="UP000664161"/>
    </source>
</evidence>
<keyword evidence="1" id="KW-1133">Transmembrane helix</keyword>
<evidence type="ECO:0000313" key="3">
    <source>
        <dbReference type="EMBL" id="MBO1517808.1"/>
    </source>
</evidence>
<feature type="domain" description="Chlorhexidine efflux transporter" evidence="2">
    <location>
        <begin position="72"/>
        <end position="134"/>
    </location>
</feature>
<dbReference type="Pfam" id="PF05232">
    <property type="entry name" value="BTP"/>
    <property type="match status" value="2"/>
</dbReference>
<dbReference type="RefSeq" id="WP_075101209.1">
    <property type="nucleotide sequence ID" value="NZ_JAGBKN010000030.1"/>
</dbReference>
<comment type="caution">
    <text evidence="3">The sequence shown here is derived from an EMBL/GenBank/DDBJ whole genome shotgun (WGS) entry which is preliminary data.</text>
</comment>
<protein>
    <submittedName>
        <fullName evidence="3">PACE efflux transporter</fullName>
    </submittedName>
</protein>
<dbReference type="AlphaFoldDB" id="A0AAW4IQS1"/>
<dbReference type="InterPro" id="IPR058208">
    <property type="entry name" value="PACE"/>
</dbReference>
<gene>
    <name evidence="3" type="ORF">J3491_10765</name>
</gene>
<sequence>MRTHRDRIRHAVGFEVIALILSIPIMSFFFGFELKDISVIAIAGSIIATLWNYGFNIVFDKGMLKFTRSTFKTPWIRVLHVVLFEGGLLVLYLPMVAWYLNISLWHAFVMDASLVGFYLFYTFSYNWAYDKLFPITHFGHTTDNTVPAQT</sequence>
<evidence type="ECO:0000256" key="1">
    <source>
        <dbReference type="SAM" id="Phobius"/>
    </source>
</evidence>
<dbReference type="EMBL" id="JAGBKN010000030">
    <property type="protein sequence ID" value="MBO1517808.1"/>
    <property type="molecule type" value="Genomic_DNA"/>
</dbReference>
<feature type="transmembrane region" description="Helical" evidence="1">
    <location>
        <begin position="12"/>
        <end position="31"/>
    </location>
</feature>
<dbReference type="NCBIfam" id="NF033664">
    <property type="entry name" value="PACE_transport"/>
    <property type="match status" value="1"/>
</dbReference>
<dbReference type="InterPro" id="IPR007896">
    <property type="entry name" value="BTP_bacteria"/>
</dbReference>
<proteinExistence type="predicted"/>
<dbReference type="Proteomes" id="UP000664161">
    <property type="component" value="Unassembled WGS sequence"/>
</dbReference>
<name>A0AAW4IQS1_9GAMM</name>
<evidence type="ECO:0000259" key="2">
    <source>
        <dbReference type="Pfam" id="PF05232"/>
    </source>
</evidence>
<keyword evidence="1" id="KW-0812">Transmembrane</keyword>
<keyword evidence="4" id="KW-1185">Reference proteome</keyword>
<keyword evidence="1" id="KW-0472">Membrane</keyword>
<feature type="transmembrane region" description="Helical" evidence="1">
    <location>
        <begin position="37"/>
        <end position="58"/>
    </location>
</feature>
<organism evidence="3 4">
    <name type="scientific">Psychrobacter halodurans</name>
    <dbReference type="NCBI Taxonomy" id="2818439"/>
    <lineage>
        <taxon>Bacteria</taxon>
        <taxon>Pseudomonadati</taxon>
        <taxon>Pseudomonadota</taxon>
        <taxon>Gammaproteobacteria</taxon>
        <taxon>Moraxellales</taxon>
        <taxon>Moraxellaceae</taxon>
        <taxon>Psychrobacter</taxon>
    </lineage>
</organism>
<feature type="transmembrane region" description="Helical" evidence="1">
    <location>
        <begin position="104"/>
        <end position="123"/>
    </location>
</feature>
<feature type="transmembrane region" description="Helical" evidence="1">
    <location>
        <begin position="78"/>
        <end position="98"/>
    </location>
</feature>
<reference evidence="3 4" key="1">
    <citation type="submission" date="2021-03" db="EMBL/GenBank/DDBJ databases">
        <authorList>
            <person name="Shang D.-D."/>
            <person name="Du Z.-J."/>
            <person name="Chen G.-J."/>
        </authorList>
    </citation>
    <scope>NUCLEOTIDE SEQUENCE [LARGE SCALE GENOMIC DNA]</scope>
    <source>
        <strain evidence="3 4">F2608</strain>
    </source>
</reference>
<accession>A0AAW4IQS1</accession>